<name>A0AAV6I4A2_9ERIC</name>
<gene>
    <name evidence="1" type="ORF">RHGRI_035374</name>
</gene>
<keyword evidence="2" id="KW-1185">Reference proteome</keyword>
<reference evidence="1" key="1">
    <citation type="submission" date="2020-08" db="EMBL/GenBank/DDBJ databases">
        <title>Plant Genome Project.</title>
        <authorList>
            <person name="Zhang R.-G."/>
        </authorList>
    </citation>
    <scope>NUCLEOTIDE SEQUENCE</scope>
    <source>
        <strain evidence="1">WSP0</strain>
        <tissue evidence="1">Leaf</tissue>
    </source>
</reference>
<organism evidence="1 2">
    <name type="scientific">Rhododendron griersonianum</name>
    <dbReference type="NCBI Taxonomy" id="479676"/>
    <lineage>
        <taxon>Eukaryota</taxon>
        <taxon>Viridiplantae</taxon>
        <taxon>Streptophyta</taxon>
        <taxon>Embryophyta</taxon>
        <taxon>Tracheophyta</taxon>
        <taxon>Spermatophyta</taxon>
        <taxon>Magnoliopsida</taxon>
        <taxon>eudicotyledons</taxon>
        <taxon>Gunneridae</taxon>
        <taxon>Pentapetalae</taxon>
        <taxon>asterids</taxon>
        <taxon>Ericales</taxon>
        <taxon>Ericaceae</taxon>
        <taxon>Ericoideae</taxon>
        <taxon>Rhodoreae</taxon>
        <taxon>Rhododendron</taxon>
    </lineage>
</organism>
<comment type="caution">
    <text evidence="1">The sequence shown here is derived from an EMBL/GenBank/DDBJ whole genome shotgun (WGS) entry which is preliminary data.</text>
</comment>
<dbReference type="AlphaFoldDB" id="A0AAV6I4A2"/>
<protein>
    <submittedName>
        <fullName evidence="1">Uncharacterized protein</fullName>
    </submittedName>
</protein>
<proteinExistence type="predicted"/>
<dbReference type="EMBL" id="JACTNZ010000012">
    <property type="protein sequence ID" value="KAG5523542.1"/>
    <property type="molecule type" value="Genomic_DNA"/>
</dbReference>
<sequence>MHFGIEWVLNSNGGGGTSGATRLQYPRFFPLSRRMSGLLGCEDMVFRSQFSSYHSCYRLQFGGGWKEGYGMAREIDDW</sequence>
<evidence type="ECO:0000313" key="2">
    <source>
        <dbReference type="Proteomes" id="UP000823749"/>
    </source>
</evidence>
<evidence type="ECO:0000313" key="1">
    <source>
        <dbReference type="EMBL" id="KAG5523542.1"/>
    </source>
</evidence>
<dbReference type="Proteomes" id="UP000823749">
    <property type="component" value="Chromosome 12"/>
</dbReference>
<accession>A0AAV6I4A2</accession>